<dbReference type="InterPro" id="IPR051061">
    <property type="entry name" value="Zinc_finger_trans_reg"/>
</dbReference>
<sequence>MEWVQCEMCDKWRRLPPNLSAADLPDTDWYCAMNTWDKSTASCDANEIEDEGVDNVENATSMPGHEDESATAIDITEDDLDDGLERDRRGKIIRPRGIVSSGGAAKVLERDKWGKIIKTCRIAGCQYRTGYTSCMKSHKAAQHGIDVIWHSCDQVGCNFKAKEGNYLKKHRQFVHDIGVRWYHCDQDGCDYKAKEAGSIKAHKRNVHDIDVKWHRCDQYGCNYKAKEVGNLKRHRAGVHDIDVQWFKCDQDGCNFWSKEAGNIKQHKRRKHSS</sequence>
<keyword evidence="3" id="KW-0863">Zinc-finger</keyword>
<dbReference type="SMART" id="SM00355">
    <property type="entry name" value="ZnF_C2H2"/>
    <property type="match status" value="5"/>
</dbReference>
<evidence type="ECO:0000256" key="4">
    <source>
        <dbReference type="ARBA" id="ARBA00022833"/>
    </source>
</evidence>
<evidence type="ECO:0000256" key="2">
    <source>
        <dbReference type="ARBA" id="ARBA00022723"/>
    </source>
</evidence>
<keyword evidence="5" id="KW-0805">Transcription regulation</keyword>
<evidence type="ECO:0000256" key="8">
    <source>
        <dbReference type="SAM" id="MobiDB-lite"/>
    </source>
</evidence>
<dbReference type="PROSITE" id="PS51050">
    <property type="entry name" value="ZF_CW"/>
    <property type="match status" value="1"/>
</dbReference>
<dbReference type="GO" id="GO:0005634">
    <property type="term" value="C:nucleus"/>
    <property type="evidence" value="ECO:0007669"/>
    <property type="project" value="UniProtKB-SubCell"/>
</dbReference>
<evidence type="ECO:0000259" key="9">
    <source>
        <dbReference type="PROSITE" id="PS51050"/>
    </source>
</evidence>
<reference evidence="11" key="1">
    <citation type="journal article" date="2023" name="Commun. Biol.">
        <title>Genome analysis of Parmales, the sister group of diatoms, reveals the evolutionary specialization of diatoms from phago-mixotrophs to photoautotrophs.</title>
        <authorList>
            <person name="Ban H."/>
            <person name="Sato S."/>
            <person name="Yoshikawa S."/>
            <person name="Yamada K."/>
            <person name="Nakamura Y."/>
            <person name="Ichinomiya M."/>
            <person name="Sato N."/>
            <person name="Blanc-Mathieu R."/>
            <person name="Endo H."/>
            <person name="Kuwata A."/>
            <person name="Ogata H."/>
        </authorList>
    </citation>
    <scope>NUCLEOTIDE SEQUENCE [LARGE SCALE GENOMIC DNA]</scope>
    <source>
        <strain evidence="11">NIES 3701</strain>
    </source>
</reference>
<keyword evidence="4" id="KW-0862">Zinc</keyword>
<feature type="region of interest" description="Disordered" evidence="8">
    <location>
        <begin position="56"/>
        <end position="79"/>
    </location>
</feature>
<gene>
    <name evidence="10" type="ORF">TrST_g12059</name>
</gene>
<evidence type="ECO:0000313" key="11">
    <source>
        <dbReference type="Proteomes" id="UP001165085"/>
    </source>
</evidence>
<comment type="caution">
    <text evidence="10">The sequence shown here is derived from an EMBL/GenBank/DDBJ whole genome shotgun (WGS) entry which is preliminary data.</text>
</comment>
<name>A0A9W7AIF9_9STRA</name>
<dbReference type="PANTHER" id="PTHR46179:SF13">
    <property type="entry name" value="C2H2-TYPE DOMAIN-CONTAINING PROTEIN"/>
    <property type="match status" value="1"/>
</dbReference>
<dbReference type="InterPro" id="IPR011124">
    <property type="entry name" value="Znf_CW"/>
</dbReference>
<accession>A0A9W7AIF9</accession>
<dbReference type="GO" id="GO:0008270">
    <property type="term" value="F:zinc ion binding"/>
    <property type="evidence" value="ECO:0007669"/>
    <property type="project" value="UniProtKB-KW"/>
</dbReference>
<proteinExistence type="predicted"/>
<evidence type="ECO:0000256" key="3">
    <source>
        <dbReference type="ARBA" id="ARBA00022771"/>
    </source>
</evidence>
<organism evidence="10 11">
    <name type="scientific">Triparma strigata</name>
    <dbReference type="NCBI Taxonomy" id="1606541"/>
    <lineage>
        <taxon>Eukaryota</taxon>
        <taxon>Sar</taxon>
        <taxon>Stramenopiles</taxon>
        <taxon>Ochrophyta</taxon>
        <taxon>Bolidophyceae</taxon>
        <taxon>Parmales</taxon>
        <taxon>Triparmaceae</taxon>
        <taxon>Triparma</taxon>
    </lineage>
</organism>
<evidence type="ECO:0000313" key="10">
    <source>
        <dbReference type="EMBL" id="GMH72867.1"/>
    </source>
</evidence>
<dbReference type="Gene3D" id="3.30.160.60">
    <property type="entry name" value="Classic Zinc Finger"/>
    <property type="match status" value="1"/>
</dbReference>
<keyword evidence="2" id="KW-0479">Metal-binding</keyword>
<evidence type="ECO:0000256" key="1">
    <source>
        <dbReference type="ARBA" id="ARBA00004123"/>
    </source>
</evidence>
<keyword evidence="7" id="KW-0539">Nucleus</keyword>
<protein>
    <recommendedName>
        <fullName evidence="9">CW-type domain-containing protein</fullName>
    </recommendedName>
</protein>
<feature type="domain" description="CW-type" evidence="9">
    <location>
        <begin position="1"/>
        <end position="51"/>
    </location>
</feature>
<comment type="subcellular location">
    <subcellularLocation>
        <location evidence="1">Nucleus</location>
    </subcellularLocation>
</comment>
<dbReference type="Pfam" id="PF07496">
    <property type="entry name" value="zf-CW"/>
    <property type="match status" value="1"/>
</dbReference>
<dbReference type="OrthoDB" id="757982at2759"/>
<keyword evidence="11" id="KW-1185">Reference proteome</keyword>
<evidence type="ECO:0000256" key="5">
    <source>
        <dbReference type="ARBA" id="ARBA00023015"/>
    </source>
</evidence>
<dbReference type="PANTHER" id="PTHR46179">
    <property type="entry name" value="ZINC FINGER PROTEIN"/>
    <property type="match status" value="1"/>
</dbReference>
<evidence type="ECO:0000256" key="6">
    <source>
        <dbReference type="ARBA" id="ARBA00023163"/>
    </source>
</evidence>
<dbReference type="AlphaFoldDB" id="A0A9W7AIF9"/>
<dbReference type="GO" id="GO:0006357">
    <property type="term" value="P:regulation of transcription by RNA polymerase II"/>
    <property type="evidence" value="ECO:0007669"/>
    <property type="project" value="TreeGrafter"/>
</dbReference>
<dbReference type="Gene3D" id="3.30.40.100">
    <property type="match status" value="1"/>
</dbReference>
<dbReference type="EMBL" id="BRXY01000161">
    <property type="protein sequence ID" value="GMH72867.1"/>
    <property type="molecule type" value="Genomic_DNA"/>
</dbReference>
<keyword evidence="6" id="KW-0804">Transcription</keyword>
<evidence type="ECO:0000256" key="7">
    <source>
        <dbReference type="ARBA" id="ARBA00023242"/>
    </source>
</evidence>
<dbReference type="Proteomes" id="UP001165085">
    <property type="component" value="Unassembled WGS sequence"/>
</dbReference>
<dbReference type="InterPro" id="IPR013087">
    <property type="entry name" value="Znf_C2H2_type"/>
</dbReference>